<dbReference type="SUPFAM" id="SSF51971">
    <property type="entry name" value="Nucleotide-binding domain"/>
    <property type="match status" value="2"/>
</dbReference>
<evidence type="ECO:0000256" key="2">
    <source>
        <dbReference type="ARBA" id="ARBA00023002"/>
    </source>
</evidence>
<evidence type="ECO:0000313" key="9">
    <source>
        <dbReference type="Proteomes" id="UP001295423"/>
    </source>
</evidence>
<dbReference type="InterPro" id="IPR006005">
    <property type="entry name" value="Glut_synth_ssu1"/>
</dbReference>
<comment type="caution">
    <text evidence="8">The sequence shown here is derived from an EMBL/GenBank/DDBJ whole genome shotgun (WGS) entry which is preliminary data.</text>
</comment>
<proteinExistence type="predicted"/>
<keyword evidence="2" id="KW-0560">Oxidoreductase</keyword>
<evidence type="ECO:0000259" key="5">
    <source>
        <dbReference type="Pfam" id="PF07992"/>
    </source>
</evidence>
<dbReference type="Pfam" id="PF07992">
    <property type="entry name" value="Pyr_redox_2"/>
    <property type="match status" value="1"/>
</dbReference>
<dbReference type="Gene3D" id="3.50.50.60">
    <property type="entry name" value="FAD/NAD(P)-binding domain"/>
    <property type="match status" value="3"/>
</dbReference>
<sequence length="591" mass="65811">MLSQRCRSLATTAVRRNPTTTGLRQQVIRAQSTKAAEGASSPIAKDGRHEVWREGIYDHDNEPKVRRRDNSYASVEKLRGFLNYQRNPEPYRDPLERVQDWEEINPVPDRDVDVAHTAMERKVQAARCMDCGTPFCQTHQGCPIHNLIPEWNNLVYQDQWDDAIDRLHSTNNFPEFTGRVCPAPCEGSCVAGLVDSPVTIKNLEYAIVDRAFRDGKITPRIPQERSGLTVAVVGSGPAGLAAADQLNQKGHNVTVFERADRIGGLLMYGIPNMKLEKETVDRRVNLLREEGIEFVTNANIGHNVDVNDLRSNFDALCLCLGSTKPRDLPVPGRELKGVHFAMEFLTANQKKLLMTKEGTLESQWEKDNWITAAGKDVIVIGGGDTGTDCIGTSMRHRCNSVTNFELMPQPPMERAPDNPWPQWPRVFGVDYGHAEVQAVTGKDPRVYSVMTKEFIGDDDGNVKALVTQDVELTDQGPRAIEGSEREWPADLVVLSMGFLSPEDYVANELGLEVDQRQNIHATYGDFRTNVEGVFAGGDCRRGQSLVVWAINEGRGLAESCDQYLEQKRVDLSTTAYGQSQFANLSSLSPTI</sequence>
<feature type="domain" description="Dihydroprymidine dehydrogenase" evidence="6">
    <location>
        <begin position="114"/>
        <end position="213"/>
    </location>
</feature>
<keyword evidence="3" id="KW-0314">Glutamate biosynthesis</keyword>
<dbReference type="GO" id="GO:0051536">
    <property type="term" value="F:iron-sulfur cluster binding"/>
    <property type="evidence" value="ECO:0007669"/>
    <property type="project" value="InterPro"/>
</dbReference>
<dbReference type="GO" id="GO:0006537">
    <property type="term" value="P:glutamate biosynthetic process"/>
    <property type="evidence" value="ECO:0007669"/>
    <property type="project" value="UniProtKB-KW"/>
</dbReference>
<accession>A0AAD2PTX6</accession>
<dbReference type="Pfam" id="PF14691">
    <property type="entry name" value="Fer4_20"/>
    <property type="match status" value="1"/>
</dbReference>
<dbReference type="PRINTS" id="PR00419">
    <property type="entry name" value="ADXRDTASE"/>
</dbReference>
<protein>
    <recommendedName>
        <fullName evidence="10">Glutamate synthase</fullName>
    </recommendedName>
</protein>
<dbReference type="InterPro" id="IPR023753">
    <property type="entry name" value="FAD/NAD-binding_dom"/>
</dbReference>
<evidence type="ECO:0000313" key="7">
    <source>
        <dbReference type="EMBL" id="CAJ1929838.1"/>
    </source>
</evidence>
<evidence type="ECO:0000256" key="4">
    <source>
        <dbReference type="ARBA" id="ARBA00029440"/>
    </source>
</evidence>
<reference evidence="8" key="1">
    <citation type="submission" date="2023-08" db="EMBL/GenBank/DDBJ databases">
        <authorList>
            <person name="Audoor S."/>
            <person name="Bilcke G."/>
        </authorList>
    </citation>
    <scope>NUCLEOTIDE SEQUENCE</scope>
</reference>
<dbReference type="AlphaFoldDB" id="A0AAD2PTX6"/>
<name>A0AAD2PTX6_9STRA</name>
<evidence type="ECO:0008006" key="10">
    <source>
        <dbReference type="Google" id="ProtNLM"/>
    </source>
</evidence>
<dbReference type="InterPro" id="IPR009051">
    <property type="entry name" value="Helical_ferredxn"/>
</dbReference>
<dbReference type="InterPro" id="IPR036188">
    <property type="entry name" value="FAD/NAD-bd_sf"/>
</dbReference>
<evidence type="ECO:0000256" key="1">
    <source>
        <dbReference type="ARBA" id="ARBA00022605"/>
    </source>
</evidence>
<keyword evidence="9" id="KW-1185">Reference proteome</keyword>
<dbReference type="FunFam" id="3.40.50.720:FF:000113">
    <property type="entry name" value="Glutamate synthase [NADH], amyloplastic"/>
    <property type="match status" value="1"/>
</dbReference>
<dbReference type="Proteomes" id="UP001295423">
    <property type="component" value="Unassembled WGS sequence"/>
</dbReference>
<dbReference type="Gene3D" id="1.10.1060.10">
    <property type="entry name" value="Alpha-helical ferredoxin"/>
    <property type="match status" value="1"/>
</dbReference>
<keyword evidence="1" id="KW-0028">Amino-acid biosynthesis</keyword>
<feature type="domain" description="FAD/NAD(P)-binding" evidence="5">
    <location>
        <begin position="229"/>
        <end position="553"/>
    </location>
</feature>
<dbReference type="NCBIfam" id="TIGR01317">
    <property type="entry name" value="GOGAT_sm_gam"/>
    <property type="match status" value="1"/>
</dbReference>
<dbReference type="GO" id="GO:0016639">
    <property type="term" value="F:oxidoreductase activity, acting on the CH-NH2 group of donors, NAD or NADP as acceptor"/>
    <property type="evidence" value="ECO:0007669"/>
    <property type="project" value="InterPro"/>
</dbReference>
<evidence type="ECO:0000313" key="8">
    <source>
        <dbReference type="EMBL" id="CAJ1946676.1"/>
    </source>
</evidence>
<gene>
    <name evidence="8" type="ORF">CYCCA115_LOCUS10782</name>
    <name evidence="7" type="ORF">CYCCA115_LOCUS1776</name>
</gene>
<comment type="pathway">
    <text evidence="4">Amino-acid biosynthesis.</text>
</comment>
<dbReference type="PANTHER" id="PTHR43100:SF1">
    <property type="entry name" value="GLUTAMATE SYNTHASE [NADPH] SMALL CHAIN"/>
    <property type="match status" value="1"/>
</dbReference>
<organism evidence="8 9">
    <name type="scientific">Cylindrotheca closterium</name>
    <dbReference type="NCBI Taxonomy" id="2856"/>
    <lineage>
        <taxon>Eukaryota</taxon>
        <taxon>Sar</taxon>
        <taxon>Stramenopiles</taxon>
        <taxon>Ochrophyta</taxon>
        <taxon>Bacillariophyta</taxon>
        <taxon>Bacillariophyceae</taxon>
        <taxon>Bacillariophycidae</taxon>
        <taxon>Bacillariales</taxon>
        <taxon>Bacillariaceae</taxon>
        <taxon>Cylindrotheca</taxon>
    </lineage>
</organism>
<evidence type="ECO:0000256" key="3">
    <source>
        <dbReference type="ARBA" id="ARBA00023164"/>
    </source>
</evidence>
<dbReference type="PANTHER" id="PTHR43100">
    <property type="entry name" value="GLUTAMATE SYNTHASE [NADPH] SMALL CHAIN"/>
    <property type="match status" value="1"/>
</dbReference>
<dbReference type="EMBL" id="CAKOGP040000095">
    <property type="protein sequence ID" value="CAJ1929838.1"/>
    <property type="molecule type" value="Genomic_DNA"/>
</dbReference>
<dbReference type="SUPFAM" id="SSF46548">
    <property type="entry name" value="alpha-helical ferredoxin"/>
    <property type="match status" value="1"/>
</dbReference>
<evidence type="ECO:0000259" key="6">
    <source>
        <dbReference type="Pfam" id="PF14691"/>
    </source>
</evidence>
<dbReference type="InterPro" id="IPR051394">
    <property type="entry name" value="Glutamate_Synthase"/>
</dbReference>
<dbReference type="EMBL" id="CAKOGP040001714">
    <property type="protein sequence ID" value="CAJ1946676.1"/>
    <property type="molecule type" value="Genomic_DNA"/>
</dbReference>
<dbReference type="InterPro" id="IPR028261">
    <property type="entry name" value="DPD_II"/>
</dbReference>